<name>A0A3E0UFD0_9GAMM</name>
<protein>
    <submittedName>
        <fullName evidence="1">Uncharacterized protein</fullName>
    </submittedName>
</protein>
<organism evidence="1 2">
    <name type="scientific">Thalassotalea euphylliae</name>
    <dbReference type="NCBI Taxonomy" id="1655234"/>
    <lineage>
        <taxon>Bacteria</taxon>
        <taxon>Pseudomonadati</taxon>
        <taxon>Pseudomonadota</taxon>
        <taxon>Gammaproteobacteria</taxon>
        <taxon>Alteromonadales</taxon>
        <taxon>Colwelliaceae</taxon>
        <taxon>Thalassotalea</taxon>
    </lineage>
</organism>
<dbReference type="AlphaFoldDB" id="A0A3E0UFD0"/>
<dbReference type="OrthoDB" id="7065334at2"/>
<proteinExistence type="predicted"/>
<dbReference type="Proteomes" id="UP000256999">
    <property type="component" value="Unassembled WGS sequence"/>
</dbReference>
<evidence type="ECO:0000313" key="2">
    <source>
        <dbReference type="Proteomes" id="UP000256999"/>
    </source>
</evidence>
<evidence type="ECO:0000313" key="1">
    <source>
        <dbReference type="EMBL" id="REL35698.1"/>
    </source>
</evidence>
<comment type="caution">
    <text evidence="1">The sequence shown here is derived from an EMBL/GenBank/DDBJ whole genome shotgun (WGS) entry which is preliminary data.</text>
</comment>
<gene>
    <name evidence="1" type="ORF">DXX92_10300</name>
</gene>
<dbReference type="EMBL" id="QUOV01000001">
    <property type="protein sequence ID" value="REL35698.1"/>
    <property type="molecule type" value="Genomic_DNA"/>
</dbReference>
<accession>A0A3E0UFD0</accession>
<sequence>MAFAPSSLILANNFLPVNRALCTTTISRMKVNLIKHPFLNLSARSCVFRRQHLVFFPEQYAAQNSDLVCCGGELLAGSVRILSRFSG</sequence>
<reference evidence="1 2" key="1">
    <citation type="submission" date="2018-08" db="EMBL/GenBank/DDBJ databases">
        <title>Thalassotalea euphylliae genome.</title>
        <authorList>
            <person name="Summers S."/>
            <person name="Rice S.A."/>
            <person name="Freckelton M.L."/>
            <person name="Nedved B.T."/>
            <person name="Hadfield M.G."/>
        </authorList>
    </citation>
    <scope>NUCLEOTIDE SEQUENCE [LARGE SCALE GENOMIC DNA]</scope>
    <source>
        <strain evidence="1 2">H2</strain>
    </source>
</reference>